<reference evidence="2 3" key="1">
    <citation type="submission" date="2020-04" db="EMBL/GenBank/DDBJ databases">
        <title>Molecular characterization of pseudomonads from Agaricus bisporus reveal novel blotch 2 pathogens in Western Europe.</title>
        <authorList>
            <person name="Taparia T."/>
            <person name="Krijger M."/>
            <person name="Haynes E."/>
            <person name="Elpinstone J.G."/>
            <person name="Noble R."/>
            <person name="Van Der Wolf J."/>
        </authorList>
    </citation>
    <scope>NUCLEOTIDE SEQUENCE [LARGE SCALE GENOMIC DNA]</scope>
    <source>
        <strain evidence="2 3">F1001</strain>
    </source>
</reference>
<proteinExistence type="predicted"/>
<feature type="compositionally biased region" description="Basic and acidic residues" evidence="1">
    <location>
        <begin position="64"/>
        <end position="73"/>
    </location>
</feature>
<comment type="caution">
    <text evidence="2">The sequence shown here is derived from an EMBL/GenBank/DDBJ whole genome shotgun (WGS) entry which is preliminary data.</text>
</comment>
<feature type="compositionally biased region" description="Basic and acidic residues" evidence="1">
    <location>
        <begin position="89"/>
        <end position="100"/>
    </location>
</feature>
<protein>
    <submittedName>
        <fullName evidence="2">Uncharacterized protein</fullName>
    </submittedName>
</protein>
<feature type="region of interest" description="Disordered" evidence="1">
    <location>
        <begin position="38"/>
        <end position="100"/>
    </location>
</feature>
<evidence type="ECO:0000256" key="1">
    <source>
        <dbReference type="SAM" id="MobiDB-lite"/>
    </source>
</evidence>
<gene>
    <name evidence="2" type="ORF">HX829_17325</name>
</gene>
<name>A0A7Y8BLL3_9PSED</name>
<dbReference type="Proteomes" id="UP000582981">
    <property type="component" value="Unassembled WGS sequence"/>
</dbReference>
<evidence type="ECO:0000313" key="2">
    <source>
        <dbReference type="EMBL" id="NWB48255.1"/>
    </source>
</evidence>
<evidence type="ECO:0000313" key="3">
    <source>
        <dbReference type="Proteomes" id="UP000582981"/>
    </source>
</evidence>
<accession>A0A7Y8BLL3</accession>
<dbReference type="EMBL" id="JACAPU010000018">
    <property type="protein sequence ID" value="NWB48255.1"/>
    <property type="molecule type" value="Genomic_DNA"/>
</dbReference>
<organism evidence="2 3">
    <name type="scientific">Pseudomonas gingeri</name>
    <dbReference type="NCBI Taxonomy" id="117681"/>
    <lineage>
        <taxon>Bacteria</taxon>
        <taxon>Pseudomonadati</taxon>
        <taxon>Pseudomonadota</taxon>
        <taxon>Gammaproteobacteria</taxon>
        <taxon>Pseudomonadales</taxon>
        <taxon>Pseudomonadaceae</taxon>
        <taxon>Pseudomonas</taxon>
    </lineage>
</organism>
<dbReference type="AlphaFoldDB" id="A0A7Y8BLL3"/>
<sequence>MRLALKAQNQSRATLQTLGELKAPKQIAFVKQQNIGNQVQVNNGSPEQPARTRQTKKAQNELLEADHGQRLDTRATGTPSSHDSGLETVGKEHRPEKRHR</sequence>